<dbReference type="Proteomes" id="UP000245119">
    <property type="component" value="Linkage Group LG9"/>
</dbReference>
<feature type="region of interest" description="Disordered" evidence="1">
    <location>
        <begin position="25"/>
        <end position="85"/>
    </location>
</feature>
<sequence length="484" mass="52669">MIFAVPVFTSGVAAAAGVAAAIPQVQGRLRSQDPRPQPQEQRQPGPSRPQSEDQQQPGPSRTQSEDQQQPGPSRPQAACPPLDKSLTLITAGVAAAIPQVQGRLRSQDPRPQPQEQRQPGPSRPQSEDQQQPGPSRTQSEDQQQPGPSRPQAACPPLDKSLTLISEWMAHLNPTQKMELQMLLTDTAYKPFGAPAGVAPANFGPAPLEPSINFNCRVAAAIPQVQGRLRSQDPRPQPQEQRQPGPSRSQSEDQQQPGPSRTQSEDQQQPGPSRPQAACPPLDKSLTLISEWMAHLNPTQKMELQMLLTDTAYKPFGAPAGVAPANFGPAPFGAQYQLQYPKHETSKGSRAPQFPKHETSKGSRAPWEPKHQSRKDYYFQQAPRIPIHRRRGPLVLAARQAVVAGDGGGVEGAIGDGSLHLGNGAPAAVAQGAQAASHKDIYSLAPWEPKHHLAPWEPKHQSHKVIYSLAPWKPKQPVLEWTRHY</sequence>
<dbReference type="AlphaFoldDB" id="A0A2T7NSF1"/>
<evidence type="ECO:0000313" key="2">
    <source>
        <dbReference type="EMBL" id="PVD24100.1"/>
    </source>
</evidence>
<gene>
    <name evidence="2" type="ORF">C0Q70_14570</name>
</gene>
<proteinExistence type="predicted"/>
<dbReference type="EMBL" id="PZQS01000009">
    <property type="protein sequence ID" value="PVD24100.1"/>
    <property type="molecule type" value="Genomic_DNA"/>
</dbReference>
<feature type="region of interest" description="Disordered" evidence="1">
    <location>
        <begin position="99"/>
        <end position="158"/>
    </location>
</feature>
<feature type="compositionally biased region" description="Polar residues" evidence="1">
    <location>
        <begin position="52"/>
        <end position="71"/>
    </location>
</feature>
<feature type="compositionally biased region" description="Low complexity" evidence="1">
    <location>
        <begin position="113"/>
        <end position="124"/>
    </location>
</feature>
<feature type="compositionally biased region" description="Low complexity" evidence="1">
    <location>
        <begin position="237"/>
        <end position="248"/>
    </location>
</feature>
<comment type="caution">
    <text evidence="2">The sequence shown here is derived from an EMBL/GenBank/DDBJ whole genome shotgun (WGS) entry which is preliminary data.</text>
</comment>
<keyword evidence="3" id="KW-1185">Reference proteome</keyword>
<feature type="compositionally biased region" description="Polar residues" evidence="1">
    <location>
        <begin position="251"/>
        <end position="270"/>
    </location>
</feature>
<feature type="region of interest" description="Disordered" evidence="1">
    <location>
        <begin position="225"/>
        <end position="280"/>
    </location>
</feature>
<protein>
    <submittedName>
        <fullName evidence="2">Uncharacterized protein</fullName>
    </submittedName>
</protein>
<feature type="region of interest" description="Disordered" evidence="1">
    <location>
        <begin position="342"/>
        <end position="372"/>
    </location>
</feature>
<feature type="compositionally biased region" description="Polar residues" evidence="1">
    <location>
        <begin position="127"/>
        <end position="146"/>
    </location>
</feature>
<evidence type="ECO:0000313" key="3">
    <source>
        <dbReference type="Proteomes" id="UP000245119"/>
    </source>
</evidence>
<feature type="compositionally biased region" description="Low complexity" evidence="1">
    <location>
        <begin position="38"/>
        <end position="49"/>
    </location>
</feature>
<accession>A0A2T7NSF1</accession>
<organism evidence="2 3">
    <name type="scientific">Pomacea canaliculata</name>
    <name type="common">Golden apple snail</name>
    <dbReference type="NCBI Taxonomy" id="400727"/>
    <lineage>
        <taxon>Eukaryota</taxon>
        <taxon>Metazoa</taxon>
        <taxon>Spiralia</taxon>
        <taxon>Lophotrochozoa</taxon>
        <taxon>Mollusca</taxon>
        <taxon>Gastropoda</taxon>
        <taxon>Caenogastropoda</taxon>
        <taxon>Architaenioglossa</taxon>
        <taxon>Ampullarioidea</taxon>
        <taxon>Ampullariidae</taxon>
        <taxon>Pomacea</taxon>
    </lineage>
</organism>
<feature type="compositionally biased region" description="Basic and acidic residues" evidence="1">
    <location>
        <begin position="354"/>
        <end position="372"/>
    </location>
</feature>
<evidence type="ECO:0000256" key="1">
    <source>
        <dbReference type="SAM" id="MobiDB-lite"/>
    </source>
</evidence>
<name>A0A2T7NSF1_POMCA</name>
<reference evidence="2 3" key="1">
    <citation type="submission" date="2018-04" db="EMBL/GenBank/DDBJ databases">
        <title>The genome of golden apple snail Pomacea canaliculata provides insight into stress tolerance and invasive adaptation.</title>
        <authorList>
            <person name="Liu C."/>
            <person name="Liu B."/>
            <person name="Ren Y."/>
            <person name="Zhang Y."/>
            <person name="Wang H."/>
            <person name="Li S."/>
            <person name="Jiang F."/>
            <person name="Yin L."/>
            <person name="Zhang G."/>
            <person name="Qian W."/>
            <person name="Fan W."/>
        </authorList>
    </citation>
    <scope>NUCLEOTIDE SEQUENCE [LARGE SCALE GENOMIC DNA]</scope>
    <source>
        <strain evidence="2">SZHN2017</strain>
        <tissue evidence="2">Muscle</tissue>
    </source>
</reference>